<dbReference type="InterPro" id="IPR000361">
    <property type="entry name" value="ATAP_core_dom"/>
</dbReference>
<gene>
    <name evidence="5 8" type="primary">nfuA</name>
    <name evidence="8" type="ORF">ERCIKOCA2762_451</name>
</gene>
<feature type="binding site" evidence="5">
    <location>
        <position position="149"/>
    </location>
    <ligand>
        <name>[4Fe-4S] cluster</name>
        <dbReference type="ChEBI" id="CHEBI:49883"/>
    </ligand>
</feature>
<dbReference type="HAMAP" id="MF_01637">
    <property type="entry name" value="Fe_S_biogen_NfuA"/>
    <property type="match status" value="1"/>
</dbReference>
<dbReference type="InterPro" id="IPR035903">
    <property type="entry name" value="HesB-like_dom_sf"/>
</dbReference>
<evidence type="ECO:0000256" key="1">
    <source>
        <dbReference type="ARBA" id="ARBA00022485"/>
    </source>
</evidence>
<dbReference type="InterPro" id="IPR001075">
    <property type="entry name" value="NIF_FeS_clus_asmbl_NifU_C"/>
</dbReference>
<dbReference type="Gene3D" id="2.60.300.12">
    <property type="entry name" value="HesB-like domain"/>
    <property type="match status" value="1"/>
</dbReference>
<evidence type="ECO:0000256" key="3">
    <source>
        <dbReference type="ARBA" id="ARBA00023004"/>
    </source>
</evidence>
<feature type="domain" description="NIF system FeS cluster assembly NifU C-terminal" evidence="6">
    <location>
        <begin position="111"/>
        <end position="177"/>
    </location>
</feature>
<organism evidence="8 9">
    <name type="scientific">Candidatus Erwinia haradaeae</name>
    <dbReference type="NCBI Taxonomy" id="1922217"/>
    <lineage>
        <taxon>Bacteria</taxon>
        <taxon>Pseudomonadati</taxon>
        <taxon>Pseudomonadota</taxon>
        <taxon>Gammaproteobacteria</taxon>
        <taxon>Enterobacterales</taxon>
        <taxon>Erwiniaceae</taxon>
        <taxon>Erwinia</taxon>
    </lineage>
</organism>
<protein>
    <recommendedName>
        <fullName evidence="5">Fe/S biogenesis protein NfuA</fullName>
    </recommendedName>
</protein>
<evidence type="ECO:0000256" key="4">
    <source>
        <dbReference type="ARBA" id="ARBA00023014"/>
    </source>
</evidence>
<dbReference type="GO" id="GO:0051539">
    <property type="term" value="F:4 iron, 4 sulfur cluster binding"/>
    <property type="evidence" value="ECO:0007669"/>
    <property type="project" value="UniProtKB-UniRule"/>
</dbReference>
<dbReference type="GO" id="GO:0005506">
    <property type="term" value="F:iron ion binding"/>
    <property type="evidence" value="ECO:0007669"/>
    <property type="project" value="InterPro"/>
</dbReference>
<evidence type="ECO:0000313" key="9">
    <source>
        <dbReference type="Proteomes" id="UP000294368"/>
    </source>
</evidence>
<dbReference type="InterPro" id="IPR034904">
    <property type="entry name" value="FSCA_dom_sf"/>
</dbReference>
<dbReference type="NCBIfam" id="NF008392">
    <property type="entry name" value="PRK11190.1"/>
    <property type="match status" value="1"/>
</dbReference>
<dbReference type="GO" id="GO:0051604">
    <property type="term" value="P:protein maturation"/>
    <property type="evidence" value="ECO:0007669"/>
    <property type="project" value="UniProtKB-UniRule"/>
</dbReference>
<name>A0A451DAB9_9GAMM</name>
<keyword evidence="2 5" id="KW-0479">Metal-binding</keyword>
<dbReference type="Pfam" id="PF01521">
    <property type="entry name" value="Fe-S_biosyn"/>
    <property type="match status" value="1"/>
</dbReference>
<proteinExistence type="inferred from homology"/>
<comment type="function">
    <text evidence="5">Involved in iron-sulfur cluster biogenesis. Binds a 4Fe-4S cluster, can transfer this cluster to apoproteins, and thereby intervenes in the maturation of Fe/S proteins. Could also act as a scaffold/chaperone for damaged Fe/S proteins.</text>
</comment>
<comment type="similarity">
    <text evidence="5">Belongs to the NfuA family.</text>
</comment>
<dbReference type="EMBL" id="LR217715">
    <property type="protein sequence ID" value="VFP83211.1"/>
    <property type="molecule type" value="Genomic_DNA"/>
</dbReference>
<dbReference type="NCBIfam" id="TIGR03341">
    <property type="entry name" value="YhgI_GntY"/>
    <property type="match status" value="1"/>
</dbReference>
<dbReference type="RefSeq" id="WP_157988789.1">
    <property type="nucleotide sequence ID" value="NZ_LR217715.1"/>
</dbReference>
<evidence type="ECO:0000256" key="2">
    <source>
        <dbReference type="ARBA" id="ARBA00022723"/>
    </source>
</evidence>
<evidence type="ECO:0000259" key="6">
    <source>
        <dbReference type="Pfam" id="PF01106"/>
    </source>
</evidence>
<evidence type="ECO:0000313" key="8">
    <source>
        <dbReference type="EMBL" id="VFP83211.1"/>
    </source>
</evidence>
<keyword evidence="1 5" id="KW-0004">4Fe-4S</keyword>
<dbReference type="Gene3D" id="3.30.300.130">
    <property type="entry name" value="Fe-S cluster assembly (FSCA)"/>
    <property type="match status" value="1"/>
</dbReference>
<comment type="subunit">
    <text evidence="5">Homodimer.</text>
</comment>
<dbReference type="SUPFAM" id="SSF89360">
    <property type="entry name" value="HesB-like domain"/>
    <property type="match status" value="1"/>
</dbReference>
<evidence type="ECO:0000256" key="5">
    <source>
        <dbReference type="HAMAP-Rule" id="MF_01637"/>
    </source>
</evidence>
<dbReference type="SUPFAM" id="SSF117916">
    <property type="entry name" value="Fe-S cluster assembly (FSCA) domain-like"/>
    <property type="match status" value="1"/>
</dbReference>
<feature type="binding site" evidence="5">
    <location>
        <position position="152"/>
    </location>
    <ligand>
        <name>[4Fe-4S] cluster</name>
        <dbReference type="ChEBI" id="CHEBI:49883"/>
    </ligand>
</feature>
<dbReference type="Proteomes" id="UP000294368">
    <property type="component" value="Chromosome"/>
</dbReference>
<dbReference type="PANTHER" id="PTHR11178">
    <property type="entry name" value="IRON-SULFUR CLUSTER SCAFFOLD PROTEIN NFU-RELATED"/>
    <property type="match status" value="1"/>
</dbReference>
<dbReference type="OrthoDB" id="9785450at2"/>
<dbReference type="Pfam" id="PF01106">
    <property type="entry name" value="NifU"/>
    <property type="match status" value="1"/>
</dbReference>
<dbReference type="AlphaFoldDB" id="A0A451DAB9"/>
<feature type="domain" description="Core" evidence="7">
    <location>
        <begin position="2"/>
        <end position="97"/>
    </location>
</feature>
<evidence type="ECO:0000259" key="7">
    <source>
        <dbReference type="Pfam" id="PF01521"/>
    </source>
</evidence>
<dbReference type="InterPro" id="IPR017726">
    <property type="entry name" value="Fe/S_biogenesis_protein_NfuA"/>
</dbReference>
<keyword evidence="3 5" id="KW-0408">Iron</keyword>
<reference evidence="8 9" key="1">
    <citation type="submission" date="2019-02" db="EMBL/GenBank/DDBJ databases">
        <authorList>
            <person name="Manzano-Marin A."/>
            <person name="Manzano-Marin A."/>
        </authorList>
    </citation>
    <scope>NUCLEOTIDE SEQUENCE [LARGE SCALE GENOMIC DNA]</scope>
    <source>
        <strain evidence="8 9">ErCikochiana</strain>
    </source>
</reference>
<keyword evidence="4 5" id="KW-0411">Iron-sulfur</keyword>
<sequence length="191" mass="21192">MIAITQAAQEHFAELLSQQEHGTQIRVFVLNPGTYNAECGVAYCAPYEVDTTDTEVKFNQMSVFIDEVSAPYLKNAEIDYIINQMHTQLTLKAPYAKARQINDNSPLIERVNALLQAEINPKLSQHGGQVSVIDITTTGYVILQFSGGCNGCAMISVTIKDSIETELLAKFPELKGVKDVTEHRHGNHSFY</sequence>
<dbReference type="PANTHER" id="PTHR11178:SF51">
    <property type="entry name" value="FE_S BIOGENESIS PROTEIN NFUA"/>
    <property type="match status" value="1"/>
</dbReference>
<accession>A0A451DAB9</accession>
<comment type="cofactor">
    <cofactor evidence="5">
        <name>[4Fe-4S] cluster</name>
        <dbReference type="ChEBI" id="CHEBI:49883"/>
    </cofactor>
    <text evidence="5">Binds 1 [4Fe-4S] cluster per subunit. The cluster is presumably bound at the interface of two monomers.</text>
</comment>
<dbReference type="GO" id="GO:0016226">
    <property type="term" value="P:iron-sulfur cluster assembly"/>
    <property type="evidence" value="ECO:0007669"/>
    <property type="project" value="UniProtKB-UniRule"/>
</dbReference>